<protein>
    <submittedName>
        <fullName evidence="1">Uncharacterized protein</fullName>
    </submittedName>
</protein>
<dbReference type="AlphaFoldDB" id="A0A8S2E6D5"/>
<gene>
    <name evidence="1" type="ORF">OVA965_LOCUS17734</name>
    <name evidence="2" type="ORF">TMI583_LOCUS17746</name>
</gene>
<evidence type="ECO:0000313" key="3">
    <source>
        <dbReference type="Proteomes" id="UP000677228"/>
    </source>
</evidence>
<dbReference type="PANTHER" id="PTHR30575">
    <property type="entry name" value="PEPTIDASE M20"/>
    <property type="match status" value="1"/>
</dbReference>
<proteinExistence type="predicted"/>
<accession>A0A8S2E6D5</accession>
<dbReference type="Gene3D" id="3.40.630.10">
    <property type="entry name" value="Zn peptidases"/>
    <property type="match status" value="1"/>
</dbReference>
<evidence type="ECO:0000313" key="1">
    <source>
        <dbReference type="EMBL" id="CAF1067595.1"/>
    </source>
</evidence>
<dbReference type="Proteomes" id="UP000682733">
    <property type="component" value="Unassembled WGS sequence"/>
</dbReference>
<reference evidence="1" key="1">
    <citation type="submission" date="2021-02" db="EMBL/GenBank/DDBJ databases">
        <authorList>
            <person name="Nowell W R."/>
        </authorList>
    </citation>
    <scope>NUCLEOTIDE SEQUENCE</scope>
</reference>
<name>A0A8S2E6D5_9BILA</name>
<evidence type="ECO:0000313" key="2">
    <source>
        <dbReference type="EMBL" id="CAF3832435.1"/>
    </source>
</evidence>
<dbReference type="EMBL" id="CAJNOK010008587">
    <property type="protein sequence ID" value="CAF1067595.1"/>
    <property type="molecule type" value="Genomic_DNA"/>
</dbReference>
<dbReference type="GO" id="GO:0016805">
    <property type="term" value="F:dipeptidase activity"/>
    <property type="evidence" value="ECO:0007669"/>
    <property type="project" value="TreeGrafter"/>
</dbReference>
<dbReference type="EMBL" id="CAJOBA010008603">
    <property type="protein sequence ID" value="CAF3832435.1"/>
    <property type="molecule type" value="Genomic_DNA"/>
</dbReference>
<comment type="caution">
    <text evidence="1">The sequence shown here is derived from an EMBL/GenBank/DDBJ whole genome shotgun (WGS) entry which is preliminary data.</text>
</comment>
<dbReference type="Proteomes" id="UP000677228">
    <property type="component" value="Unassembled WGS sequence"/>
</dbReference>
<dbReference type="InterPro" id="IPR052030">
    <property type="entry name" value="Peptidase_M20/M20A_hydrolases"/>
</dbReference>
<sequence>MTSDCYFINGSAGSVKKGIKRNEDEEDINASIDQIRSVINDTFKFYDNNLRNVSKMIHNYREIAYEEYKSPKLLVDFLEQETFTVEYGIANRSTAFVATY</sequence>
<dbReference type="SUPFAM" id="SSF53187">
    <property type="entry name" value="Zn-dependent exopeptidases"/>
    <property type="match status" value="1"/>
</dbReference>
<organism evidence="1 3">
    <name type="scientific">Didymodactylos carnosus</name>
    <dbReference type="NCBI Taxonomy" id="1234261"/>
    <lineage>
        <taxon>Eukaryota</taxon>
        <taxon>Metazoa</taxon>
        <taxon>Spiralia</taxon>
        <taxon>Gnathifera</taxon>
        <taxon>Rotifera</taxon>
        <taxon>Eurotatoria</taxon>
        <taxon>Bdelloidea</taxon>
        <taxon>Philodinida</taxon>
        <taxon>Philodinidae</taxon>
        <taxon>Didymodactylos</taxon>
    </lineage>
</organism>
<dbReference type="PANTHER" id="PTHR30575:SF0">
    <property type="entry name" value="XAA-ARG DIPEPTIDASE"/>
    <property type="match status" value="1"/>
</dbReference>